<sequence>MFILGLLALSSVNACDEFCASLCKRANGKNTCFLSCGCQGRQNEEFVDKTLKADYKDYVKNKYDCYIEDVMKCEELSTEDEYYNCLDSKGCIETVDIMHLFSSIPINLIPVIEPSYIQLNLPESTSLSSCDECLYSQTSEEYYSCVYINCKSKLQETFSANLLKLSDESICYDCGGYLNENDSVDCIWFYCKNEVVQKNELFNSFYQELLSSQYNIETCTDCDSLVYADDYYNCVKKYCKNFEQKLLEKTDMTKFQDCLDCEYLADDQWVECYKKICLLEDVDETLLEEKLNTKYDKTTNFIGAYSGLCGVIVLGAVGVVYKRHISKSSEAPYYKHNQ</sequence>
<organism evidence="2 3">
    <name type="scientific">Stentor coeruleus</name>
    <dbReference type="NCBI Taxonomy" id="5963"/>
    <lineage>
        <taxon>Eukaryota</taxon>
        <taxon>Sar</taxon>
        <taxon>Alveolata</taxon>
        <taxon>Ciliophora</taxon>
        <taxon>Postciliodesmatophora</taxon>
        <taxon>Heterotrichea</taxon>
        <taxon>Heterotrichida</taxon>
        <taxon>Stentoridae</taxon>
        <taxon>Stentor</taxon>
    </lineage>
</organism>
<keyword evidence="3" id="KW-1185">Reference proteome</keyword>
<protein>
    <submittedName>
        <fullName evidence="2">Uncharacterized protein</fullName>
    </submittedName>
</protein>
<gene>
    <name evidence="2" type="ORF">SteCoe_23548</name>
</gene>
<dbReference type="AlphaFoldDB" id="A0A1R2BJL3"/>
<reference evidence="2 3" key="1">
    <citation type="submission" date="2016-11" db="EMBL/GenBank/DDBJ databases">
        <title>The macronuclear genome of Stentor coeruleus: a giant cell with tiny introns.</title>
        <authorList>
            <person name="Slabodnick M."/>
            <person name="Ruby J.G."/>
            <person name="Reiff S.B."/>
            <person name="Swart E.C."/>
            <person name="Gosai S."/>
            <person name="Prabakaran S."/>
            <person name="Witkowska E."/>
            <person name="Larue G.E."/>
            <person name="Fisher S."/>
            <person name="Freeman R.M."/>
            <person name="Gunawardena J."/>
            <person name="Chu W."/>
            <person name="Stover N.A."/>
            <person name="Gregory B.D."/>
            <person name="Nowacki M."/>
            <person name="Derisi J."/>
            <person name="Roy S.W."/>
            <person name="Marshall W.F."/>
            <person name="Sood P."/>
        </authorList>
    </citation>
    <scope>NUCLEOTIDE SEQUENCE [LARGE SCALE GENOMIC DNA]</scope>
    <source>
        <strain evidence="2">WM001</strain>
    </source>
</reference>
<evidence type="ECO:0000256" key="1">
    <source>
        <dbReference type="SAM" id="Phobius"/>
    </source>
</evidence>
<evidence type="ECO:0000313" key="2">
    <source>
        <dbReference type="EMBL" id="OMJ76963.1"/>
    </source>
</evidence>
<evidence type="ECO:0000313" key="3">
    <source>
        <dbReference type="Proteomes" id="UP000187209"/>
    </source>
</evidence>
<proteinExistence type="predicted"/>
<accession>A0A1R2BJL3</accession>
<keyword evidence="1" id="KW-0812">Transmembrane</keyword>
<keyword evidence="1" id="KW-0472">Membrane</keyword>
<name>A0A1R2BJL3_9CILI</name>
<dbReference type="EMBL" id="MPUH01000601">
    <property type="protein sequence ID" value="OMJ76963.1"/>
    <property type="molecule type" value="Genomic_DNA"/>
</dbReference>
<comment type="caution">
    <text evidence="2">The sequence shown here is derived from an EMBL/GenBank/DDBJ whole genome shotgun (WGS) entry which is preliminary data.</text>
</comment>
<dbReference type="Proteomes" id="UP000187209">
    <property type="component" value="Unassembled WGS sequence"/>
</dbReference>
<feature type="transmembrane region" description="Helical" evidence="1">
    <location>
        <begin position="302"/>
        <end position="321"/>
    </location>
</feature>
<keyword evidence="1" id="KW-1133">Transmembrane helix</keyword>